<keyword evidence="2" id="KW-0548">Nucleotidyltransferase</keyword>
<keyword evidence="3" id="KW-0547">Nucleotide-binding</keyword>
<evidence type="ECO:0000256" key="1">
    <source>
        <dbReference type="ARBA" id="ARBA00022679"/>
    </source>
</evidence>
<evidence type="ECO:0000259" key="6">
    <source>
        <dbReference type="Pfam" id="PF26305"/>
    </source>
</evidence>
<keyword evidence="4" id="KW-0051">Antiviral defense</keyword>
<feature type="domain" description="cGAS/DncV-like nucleotidyltransferase C-terminal helical" evidence="6">
    <location>
        <begin position="181"/>
        <end position="299"/>
    </location>
</feature>
<dbReference type="EMBL" id="BMQM01000017">
    <property type="protein sequence ID" value="GGR62845.1"/>
    <property type="molecule type" value="Genomic_DNA"/>
</dbReference>
<keyword evidence="1" id="KW-0808">Transferase</keyword>
<dbReference type="Proteomes" id="UP000634308">
    <property type="component" value="Unassembled WGS sequence"/>
</dbReference>
<comment type="caution">
    <text evidence="7">The sequence shown here is derived from an EMBL/GenBank/DDBJ whole genome shotgun (WGS) entry which is preliminary data.</text>
</comment>
<dbReference type="Gene3D" id="3.30.460.10">
    <property type="entry name" value="Beta Polymerase, domain 2"/>
    <property type="match status" value="1"/>
</dbReference>
<dbReference type="InterPro" id="IPR058909">
    <property type="entry name" value="CD_NTase_C"/>
</dbReference>
<dbReference type="InterPro" id="IPR002934">
    <property type="entry name" value="Polymerase_NTP_transf_dom"/>
</dbReference>
<proteinExistence type="predicted"/>
<reference evidence="8" key="1">
    <citation type="journal article" date="2019" name="Int. J. Syst. Evol. Microbiol.">
        <title>The Global Catalogue of Microorganisms (GCM) 10K type strain sequencing project: providing services to taxonomists for standard genome sequencing and annotation.</title>
        <authorList>
            <consortium name="The Broad Institute Genomics Platform"/>
            <consortium name="The Broad Institute Genome Sequencing Center for Infectious Disease"/>
            <person name="Wu L."/>
            <person name="Ma J."/>
        </authorList>
    </citation>
    <scope>NUCLEOTIDE SEQUENCE [LARGE SCALE GENOMIC DNA]</scope>
    <source>
        <strain evidence="8">JCM 31404</strain>
    </source>
</reference>
<dbReference type="InterPro" id="IPR043519">
    <property type="entry name" value="NT_sf"/>
</dbReference>
<evidence type="ECO:0000259" key="5">
    <source>
        <dbReference type="Pfam" id="PF01909"/>
    </source>
</evidence>
<accession>A0ABQ2RVF5</accession>
<evidence type="ECO:0000256" key="2">
    <source>
        <dbReference type="ARBA" id="ARBA00022695"/>
    </source>
</evidence>
<dbReference type="Pfam" id="PF01909">
    <property type="entry name" value="NTP_transf_2"/>
    <property type="match status" value="1"/>
</dbReference>
<keyword evidence="8" id="KW-1185">Reference proteome</keyword>
<evidence type="ECO:0000256" key="4">
    <source>
        <dbReference type="ARBA" id="ARBA00023118"/>
    </source>
</evidence>
<name>A0ABQ2RVF5_9DEIO</name>
<protein>
    <submittedName>
        <fullName evidence="7">Nucleotidyltransferase</fullName>
    </submittedName>
</protein>
<evidence type="ECO:0000313" key="7">
    <source>
        <dbReference type="EMBL" id="GGR62845.1"/>
    </source>
</evidence>
<evidence type="ECO:0000313" key="8">
    <source>
        <dbReference type="Proteomes" id="UP000634308"/>
    </source>
</evidence>
<dbReference type="Pfam" id="PF26305">
    <property type="entry name" value="CD_NTase_C"/>
    <property type="match status" value="1"/>
</dbReference>
<organism evidence="7 8">
    <name type="scientific">Deinococcus seoulensis</name>
    <dbReference type="NCBI Taxonomy" id="1837379"/>
    <lineage>
        <taxon>Bacteria</taxon>
        <taxon>Thermotogati</taxon>
        <taxon>Deinococcota</taxon>
        <taxon>Deinococci</taxon>
        <taxon>Deinococcales</taxon>
        <taxon>Deinococcaceae</taxon>
        <taxon>Deinococcus</taxon>
    </lineage>
</organism>
<feature type="domain" description="Polymerase nucleotidyl transferase" evidence="5">
    <location>
        <begin position="29"/>
        <end position="75"/>
    </location>
</feature>
<dbReference type="SUPFAM" id="SSF81301">
    <property type="entry name" value="Nucleotidyltransferase"/>
    <property type="match status" value="1"/>
</dbReference>
<gene>
    <name evidence="7" type="ORF">GCM10008959_26120</name>
</gene>
<sequence>MPIREQQLASWTKRSSDHEEAKCERAARMIRQALARHSGMEARGYRIIPQGSYHNNTNVRLESDVDLCVVFDDVAATDFTYADGETFESLRLTRAGRDYQQDRDMVEEALRSTFQRNMTPGNKAFDVHSNEGTRVDADVVAAWGFNGYSKQAGVMSIEEGIAFWTRDGRRIVNFPEQHHEKGKGKNIRTGRAYKRATRILKRLRYQMLAEKVGAADGVSSFLLECAMYNVPDWYFAQLTWGQAMDIAIQYMIDEIQAGRAEEWVEVSEKKWLFKPTYSTPSNWQSQQLLDFLVDAAEYLEA</sequence>
<evidence type="ECO:0000256" key="3">
    <source>
        <dbReference type="ARBA" id="ARBA00022741"/>
    </source>
</evidence>